<proteinExistence type="predicted"/>
<protein>
    <submittedName>
        <fullName evidence="1">Uncharacterized protein</fullName>
    </submittedName>
</protein>
<gene>
    <name evidence="1" type="ORF">LOD99_8599</name>
</gene>
<organism evidence="1 2">
    <name type="scientific">Oopsacas minuta</name>
    <dbReference type="NCBI Taxonomy" id="111878"/>
    <lineage>
        <taxon>Eukaryota</taxon>
        <taxon>Metazoa</taxon>
        <taxon>Porifera</taxon>
        <taxon>Hexactinellida</taxon>
        <taxon>Hexasterophora</taxon>
        <taxon>Lyssacinosida</taxon>
        <taxon>Leucopsacidae</taxon>
        <taxon>Oopsacas</taxon>
    </lineage>
</organism>
<comment type="caution">
    <text evidence="1">The sequence shown here is derived from an EMBL/GenBank/DDBJ whole genome shotgun (WGS) entry which is preliminary data.</text>
</comment>
<evidence type="ECO:0000313" key="1">
    <source>
        <dbReference type="EMBL" id="KAI6647758.1"/>
    </source>
</evidence>
<evidence type="ECO:0000313" key="2">
    <source>
        <dbReference type="Proteomes" id="UP001165289"/>
    </source>
</evidence>
<dbReference type="Proteomes" id="UP001165289">
    <property type="component" value="Unassembled WGS sequence"/>
</dbReference>
<dbReference type="EMBL" id="JAKMXF010000338">
    <property type="protein sequence ID" value="KAI6647758.1"/>
    <property type="molecule type" value="Genomic_DNA"/>
</dbReference>
<name>A0AAV7JFZ7_9METZ</name>
<keyword evidence="2" id="KW-1185">Reference proteome</keyword>
<reference evidence="1 2" key="1">
    <citation type="journal article" date="2023" name="BMC Biol.">
        <title>The compact genome of the sponge Oopsacas minuta (Hexactinellida) is lacking key metazoan core genes.</title>
        <authorList>
            <person name="Santini S."/>
            <person name="Schenkelaars Q."/>
            <person name="Jourda C."/>
            <person name="Duchesne M."/>
            <person name="Belahbib H."/>
            <person name="Rocher C."/>
            <person name="Selva M."/>
            <person name="Riesgo A."/>
            <person name="Vervoort M."/>
            <person name="Leys S.P."/>
            <person name="Kodjabachian L."/>
            <person name="Le Bivic A."/>
            <person name="Borchiellini C."/>
            <person name="Claverie J.M."/>
            <person name="Renard E."/>
        </authorList>
    </citation>
    <scope>NUCLEOTIDE SEQUENCE [LARGE SCALE GENOMIC DNA]</scope>
    <source>
        <strain evidence="1">SPO-2</strain>
    </source>
</reference>
<sequence>MGELTIDDAIEIVSVNNKGDDNYLEIIGSDTEDESDIPVPSTSEMKKMIQKMRTFISHHNLDFQGTILSKFEDGVLIVETELIKQTTLNMFYRK</sequence>
<accession>A0AAV7JFZ7</accession>
<dbReference type="AlphaFoldDB" id="A0AAV7JFZ7"/>